<feature type="transmembrane region" description="Helical" evidence="12">
    <location>
        <begin position="415"/>
        <end position="434"/>
    </location>
</feature>
<evidence type="ECO:0000256" key="8">
    <source>
        <dbReference type="ARBA" id="ARBA00023136"/>
    </source>
</evidence>
<evidence type="ECO:0000256" key="10">
    <source>
        <dbReference type="ARBA" id="ARBA00054632"/>
    </source>
</evidence>
<gene>
    <name evidence="14" type="ORF">PHAECO_LOCUS10128</name>
</gene>
<feature type="transmembrane region" description="Helical" evidence="12">
    <location>
        <begin position="290"/>
        <end position="309"/>
    </location>
</feature>
<sequence length="478" mass="52626">METKIIDKGPVFGTRHVQGLLIFFFAAIAYSTRIHITVAINAMTSQTSSNPDIPYFDWDNKSIILSAFFWGYIVPQLPGGLLMQKLGTKRILLVCMVLNSFFSMMIPSMAMQYGSTGVITCRVLQGLSQGVFYPGIHNLMGKWAVVEERSRMAVAPYVGILTGVIITLPLSGYICESSLGWPAVFYIFGCLGFVWAFSFYYFGAGSPASHSRITKEEKRYIEESLATTVGKDTAVPWKAIFTSVPVWTLIMMNLLQGWGIAIAVTEMPVVLDKVLHFDIESNGLLSAAPYLSNLIGSLCFGWLSDWLITKQYLTVTKARKLFTVIGCVGAAIFVFTFGFLSANAITWSVVTLIAQATARSPVSVGYMVNHIDLSPNFSGTLMGIINTAAEVFSIITPITIQYIVTDETNKGQWRIIYIIAGVMNLACAIIFGFFGSGECQYWNNVEQDNEIDKKEGDAELKEVLDQNPVGKPSQGLSK</sequence>
<comment type="similarity">
    <text evidence="2">Belongs to the major facilitator superfamily. Sodium/anion cotransporter family.</text>
</comment>
<keyword evidence="8 12" id="KW-0472">Membrane</keyword>
<dbReference type="GO" id="GO:0006820">
    <property type="term" value="P:monoatomic anion transport"/>
    <property type="evidence" value="ECO:0007669"/>
    <property type="project" value="TreeGrafter"/>
</dbReference>
<feature type="transmembrane region" description="Helical" evidence="12">
    <location>
        <begin position="381"/>
        <end position="403"/>
    </location>
</feature>
<feature type="transmembrane region" description="Helical" evidence="12">
    <location>
        <begin position="90"/>
        <end position="107"/>
    </location>
</feature>
<dbReference type="PANTHER" id="PTHR11662">
    <property type="entry name" value="SOLUTE CARRIER FAMILY 17"/>
    <property type="match status" value="1"/>
</dbReference>
<dbReference type="PANTHER" id="PTHR11662:SF280">
    <property type="entry name" value="FI21844P1-RELATED"/>
    <property type="match status" value="1"/>
</dbReference>
<evidence type="ECO:0000256" key="5">
    <source>
        <dbReference type="ARBA" id="ARBA00022847"/>
    </source>
</evidence>
<comment type="subcellular location">
    <subcellularLocation>
        <location evidence="1">Membrane</location>
        <topology evidence="1">Multi-pass membrane protein</topology>
    </subcellularLocation>
</comment>
<protein>
    <recommendedName>
        <fullName evidence="11">Putative inorganic phosphate cotransporter</fullName>
    </recommendedName>
</protein>
<dbReference type="InterPro" id="IPR036259">
    <property type="entry name" value="MFS_trans_sf"/>
</dbReference>
<proteinExistence type="inferred from homology"/>
<keyword evidence="4 12" id="KW-0812">Transmembrane</keyword>
<feature type="domain" description="Major facilitator superfamily (MFS) profile" evidence="13">
    <location>
        <begin position="1"/>
        <end position="438"/>
    </location>
</feature>
<evidence type="ECO:0000313" key="14">
    <source>
        <dbReference type="EMBL" id="CAG9822430.1"/>
    </source>
</evidence>
<dbReference type="FunFam" id="1.20.1250.20:FF:000144">
    <property type="entry name" value="Picot, isoform B"/>
    <property type="match status" value="1"/>
</dbReference>
<evidence type="ECO:0000256" key="4">
    <source>
        <dbReference type="ARBA" id="ARBA00022692"/>
    </source>
</evidence>
<dbReference type="PROSITE" id="PS50850">
    <property type="entry name" value="MFS"/>
    <property type="match status" value="1"/>
</dbReference>
<dbReference type="SUPFAM" id="SSF103473">
    <property type="entry name" value="MFS general substrate transporter"/>
    <property type="match status" value="1"/>
</dbReference>
<name>A0A9N9SLF8_PHACE</name>
<keyword evidence="3" id="KW-0813">Transport</keyword>
<feature type="transmembrane region" description="Helical" evidence="12">
    <location>
        <begin position="20"/>
        <end position="43"/>
    </location>
</feature>
<dbReference type="GO" id="GO:0006814">
    <property type="term" value="P:sodium ion transport"/>
    <property type="evidence" value="ECO:0007669"/>
    <property type="project" value="UniProtKB-KW"/>
</dbReference>
<evidence type="ECO:0000256" key="2">
    <source>
        <dbReference type="ARBA" id="ARBA00008586"/>
    </source>
</evidence>
<accession>A0A9N9SLF8</accession>
<keyword evidence="5" id="KW-0769">Symport</keyword>
<dbReference type="Gene3D" id="1.20.1250.20">
    <property type="entry name" value="MFS general substrate transporter like domains"/>
    <property type="match status" value="2"/>
</dbReference>
<evidence type="ECO:0000256" key="11">
    <source>
        <dbReference type="ARBA" id="ARBA00068450"/>
    </source>
</evidence>
<keyword evidence="9" id="KW-0406">Ion transport</keyword>
<evidence type="ECO:0000313" key="15">
    <source>
        <dbReference type="Proteomes" id="UP001153737"/>
    </source>
</evidence>
<keyword evidence="15" id="KW-1185">Reference proteome</keyword>
<dbReference type="AlphaFoldDB" id="A0A9N9SLF8"/>
<dbReference type="FunFam" id="1.20.1250.20:FF:000003">
    <property type="entry name" value="Solute carrier family 17 member 3"/>
    <property type="match status" value="1"/>
</dbReference>
<comment type="function">
    <text evidence="10">May be an inorganic phosphate cotransporter.</text>
</comment>
<evidence type="ECO:0000256" key="7">
    <source>
        <dbReference type="ARBA" id="ARBA00023053"/>
    </source>
</evidence>
<dbReference type="Pfam" id="PF07690">
    <property type="entry name" value="MFS_1"/>
    <property type="match status" value="1"/>
</dbReference>
<dbReference type="Proteomes" id="UP001153737">
    <property type="component" value="Chromosome 6"/>
</dbReference>
<evidence type="ECO:0000256" key="1">
    <source>
        <dbReference type="ARBA" id="ARBA00004141"/>
    </source>
</evidence>
<dbReference type="OrthoDB" id="2985014at2759"/>
<feature type="transmembrane region" description="Helical" evidence="12">
    <location>
        <begin position="246"/>
        <end position="270"/>
    </location>
</feature>
<feature type="transmembrane region" description="Helical" evidence="12">
    <location>
        <begin position="154"/>
        <end position="174"/>
    </location>
</feature>
<dbReference type="InterPro" id="IPR050382">
    <property type="entry name" value="MFS_Na/Anion_cotransporter"/>
</dbReference>
<feature type="transmembrane region" description="Helical" evidence="12">
    <location>
        <begin position="321"/>
        <end position="342"/>
    </location>
</feature>
<evidence type="ECO:0000256" key="3">
    <source>
        <dbReference type="ARBA" id="ARBA00022448"/>
    </source>
</evidence>
<keyword evidence="6 12" id="KW-1133">Transmembrane helix</keyword>
<feature type="transmembrane region" description="Helical" evidence="12">
    <location>
        <begin position="63"/>
        <end position="83"/>
    </location>
</feature>
<evidence type="ECO:0000256" key="12">
    <source>
        <dbReference type="SAM" id="Phobius"/>
    </source>
</evidence>
<reference evidence="14" key="2">
    <citation type="submission" date="2022-10" db="EMBL/GenBank/DDBJ databases">
        <authorList>
            <consortium name="ENA_rothamsted_submissions"/>
            <consortium name="culmorum"/>
            <person name="King R."/>
        </authorList>
    </citation>
    <scope>NUCLEOTIDE SEQUENCE</scope>
</reference>
<dbReference type="GO" id="GO:0016020">
    <property type="term" value="C:membrane"/>
    <property type="evidence" value="ECO:0007669"/>
    <property type="project" value="UniProtKB-SubCell"/>
</dbReference>
<dbReference type="GO" id="GO:0015293">
    <property type="term" value="F:symporter activity"/>
    <property type="evidence" value="ECO:0007669"/>
    <property type="project" value="UniProtKB-KW"/>
</dbReference>
<evidence type="ECO:0000259" key="13">
    <source>
        <dbReference type="PROSITE" id="PS50850"/>
    </source>
</evidence>
<dbReference type="InterPro" id="IPR020846">
    <property type="entry name" value="MFS_dom"/>
</dbReference>
<feature type="transmembrane region" description="Helical" evidence="12">
    <location>
        <begin position="180"/>
        <end position="202"/>
    </location>
</feature>
<evidence type="ECO:0000256" key="9">
    <source>
        <dbReference type="ARBA" id="ARBA00023201"/>
    </source>
</evidence>
<reference evidence="14" key="1">
    <citation type="submission" date="2022-01" db="EMBL/GenBank/DDBJ databases">
        <authorList>
            <person name="King R."/>
        </authorList>
    </citation>
    <scope>NUCLEOTIDE SEQUENCE</scope>
</reference>
<organism evidence="14 15">
    <name type="scientific">Phaedon cochleariae</name>
    <name type="common">Mustard beetle</name>
    <dbReference type="NCBI Taxonomy" id="80249"/>
    <lineage>
        <taxon>Eukaryota</taxon>
        <taxon>Metazoa</taxon>
        <taxon>Ecdysozoa</taxon>
        <taxon>Arthropoda</taxon>
        <taxon>Hexapoda</taxon>
        <taxon>Insecta</taxon>
        <taxon>Pterygota</taxon>
        <taxon>Neoptera</taxon>
        <taxon>Endopterygota</taxon>
        <taxon>Coleoptera</taxon>
        <taxon>Polyphaga</taxon>
        <taxon>Cucujiformia</taxon>
        <taxon>Chrysomeloidea</taxon>
        <taxon>Chrysomelidae</taxon>
        <taxon>Chrysomelinae</taxon>
        <taxon>Chrysomelini</taxon>
        <taxon>Phaedon</taxon>
    </lineage>
</organism>
<dbReference type="EMBL" id="OU896712">
    <property type="protein sequence ID" value="CAG9822430.1"/>
    <property type="molecule type" value="Genomic_DNA"/>
</dbReference>
<dbReference type="InterPro" id="IPR011701">
    <property type="entry name" value="MFS"/>
</dbReference>
<keyword evidence="9" id="KW-0739">Sodium transport</keyword>
<evidence type="ECO:0000256" key="6">
    <source>
        <dbReference type="ARBA" id="ARBA00022989"/>
    </source>
</evidence>
<keyword evidence="7" id="KW-0915">Sodium</keyword>